<feature type="compositionally biased region" description="Basic and acidic residues" evidence="1">
    <location>
        <begin position="108"/>
        <end position="118"/>
    </location>
</feature>
<feature type="region of interest" description="Disordered" evidence="1">
    <location>
        <begin position="1342"/>
        <end position="1397"/>
    </location>
</feature>
<feature type="region of interest" description="Disordered" evidence="1">
    <location>
        <begin position="1033"/>
        <end position="1060"/>
    </location>
</feature>
<dbReference type="Proteomes" id="UP000593578">
    <property type="component" value="Unassembled WGS sequence"/>
</dbReference>
<feature type="region of interest" description="Disordered" evidence="1">
    <location>
        <begin position="351"/>
        <end position="428"/>
    </location>
</feature>
<sequence length="1468" mass="161792">MYTSPIMVCTAVFIRFYFKTKYAASRWLKKKESADGKVVNTSNEASLRLQKSVRRNARKEVLEWDGKHSEEKGMLFVRSTCDSPSSKTNFLEENSKVTFDRVGSSSSEHGEGSPHDETGNPNLVFDSETSKPHRVLDDSFQGSSGTGPRAPARGVNSLEEANDAGNKATNRMDLGLAELERNKRLQSLIAKRRAKKLFRMAIEKSLMGINGIPPSQTAPILTAKINNGEFSSHLDEDDLPMPGSAPSLLLAKQNSFDLPYDPLEEKPNLMADNFQQEFMPANLFCRHESFRHGPLFTFPTSQYPYGAEFNPYYSGEKRLFEWKPDKGGHHQLNSSGIENDIDLEESNHNEAINLSEEKREKDIEIPHNRTEVEGEKMEHPHDLEPGLDSGSEVRMETDSIKNNNSCDSSSSENTESILDQTSKSPGIRNDHVQRALKLAIPPKGGAINRLSFDSSPSPSERRRVDIHSFYSTYRRQCHTPTFSIASDLQVEVSEVGSPPLTTDGTTSPADGDSVIYDGDVERDINSESEEPWGGSFNLSREEANRERLKELDDIIEEESAEVASISPSEHETKQNLNSKISLSSIEITENGAFPPTYINSETHQDSSNCRHGSLQTSYESKSTMESGKEVKESHPSNFIEEDTQTLTEHKARDARKAVRSRDKLKSAPDIIVDQNVSENNILEQRLRESIARALNRRLMLDQFSVSSSSSPRSVLPQNILADQMPIPEVARRIQRNLSQSVREDIVRHNLAYEQARENFTSNRPRFSHEFVWSSMNRSFSSCGLGTLEAARKVIEAGNMAVNINNSAVFNKDEGEKLATNEGGSQFLIRPEDINRPEKSNKQEVYTDKTEAIESDYRSIVESAKERENSAAEVDRICKVNESVANNVINKEIKNDVFEGEEALRILGKLEAVIEPSNTTGETNAGSVEDTEDESKRLAKAKATAGLSTLTGETNSLNNIKNGEKIQNLTDQEGVMDASQSGEVQEENLKVIESILNVDSITKGTSIDHDMTIKASKPTESEVKAAKMIKYDTGIDPSKSGKENAKSDDTETMEPTNSPRKVFKEGSNVVNIYDLGVIGKEGEKLTTKEDEFQFSIGQEGIGGPEKLNELEADLNKTEAIESDYTTIVETAKERENSAAEVDRICKVNESVSDNVTNKEIKDDVLEGALRILGKIEAVMEPLNTSRETSPGSVEDSEHKSKRLAKAKANASLSTSAGETNSLNCIKNGEQIQNMSRQEGIMGTSQSMEDNCKAIDSIPDVDNATKGTSIDHDIAAKASKQKDSEHKSKRLAEVEANASLSTSAGETNRLNNIRNGQQMQNMSRQEGIMDTSQSMEDNLKALDSIPEVDNATKGTSINKASKPEDSEHKSKILAEAEANASLSTSAGEAKSLNNIKNGEQIQNMSRQQGIMDASPSGEDNLKAIDGILGVNTATKGTSINHDTVVRALAPTESEVKAVKTDEKDSNAMAK</sequence>
<name>A0A7J8P0D1_GOSRA</name>
<comment type="caution">
    <text evidence="2">The sequence shown here is derived from an EMBL/GenBank/DDBJ whole genome shotgun (WGS) entry which is preliminary data.</text>
</comment>
<dbReference type="PANTHER" id="PTHR33870">
    <property type="entry name" value="CARDIOMYOPATHY-ASSOCIATED PROTEIN"/>
    <property type="match status" value="1"/>
</dbReference>
<accession>A0A7J8P0D1</accession>
<evidence type="ECO:0000313" key="3">
    <source>
        <dbReference type="Proteomes" id="UP000593578"/>
    </source>
</evidence>
<feature type="compositionally biased region" description="Polar residues" evidence="1">
    <location>
        <begin position="80"/>
        <end position="92"/>
    </location>
</feature>
<feature type="region of interest" description="Disordered" evidence="1">
    <location>
        <begin position="1181"/>
        <end position="1216"/>
    </location>
</feature>
<feature type="region of interest" description="Disordered" evidence="1">
    <location>
        <begin position="1273"/>
        <end position="1329"/>
    </location>
</feature>
<feature type="region of interest" description="Disordered" evidence="1">
    <location>
        <begin position="495"/>
        <end position="514"/>
    </location>
</feature>
<evidence type="ECO:0000256" key="1">
    <source>
        <dbReference type="SAM" id="MobiDB-lite"/>
    </source>
</evidence>
<proteinExistence type="predicted"/>
<feature type="compositionally biased region" description="Polar residues" evidence="1">
    <location>
        <begin position="1181"/>
        <end position="1190"/>
    </location>
</feature>
<feature type="compositionally biased region" description="Polar residues" evidence="1">
    <location>
        <begin position="1296"/>
        <end position="1329"/>
    </location>
</feature>
<feature type="compositionally biased region" description="Basic and acidic residues" evidence="1">
    <location>
        <begin position="128"/>
        <end position="137"/>
    </location>
</feature>
<protein>
    <submittedName>
        <fullName evidence="2">Uncharacterized protein</fullName>
    </submittedName>
</protein>
<feature type="region of interest" description="Disordered" evidence="1">
    <location>
        <begin position="80"/>
        <end position="156"/>
    </location>
</feature>
<feature type="compositionally biased region" description="Basic and acidic residues" evidence="1">
    <location>
        <begin position="1038"/>
        <end position="1048"/>
    </location>
</feature>
<feature type="compositionally biased region" description="Polar residues" evidence="1">
    <location>
        <begin position="598"/>
        <end position="625"/>
    </location>
</feature>
<feature type="compositionally biased region" description="Basic and acidic residues" evidence="1">
    <location>
        <begin position="1359"/>
        <end position="1372"/>
    </location>
</feature>
<feature type="compositionally biased region" description="Basic and acidic residues" evidence="1">
    <location>
        <begin position="355"/>
        <end position="384"/>
    </location>
</feature>
<organism evidence="2 3">
    <name type="scientific">Gossypium raimondii</name>
    <name type="common">Peruvian cotton</name>
    <name type="synonym">Gossypium klotzschianum subsp. raimondii</name>
    <dbReference type="NCBI Taxonomy" id="29730"/>
    <lineage>
        <taxon>Eukaryota</taxon>
        <taxon>Viridiplantae</taxon>
        <taxon>Streptophyta</taxon>
        <taxon>Embryophyta</taxon>
        <taxon>Tracheophyta</taxon>
        <taxon>Spermatophyta</taxon>
        <taxon>Magnoliopsida</taxon>
        <taxon>eudicotyledons</taxon>
        <taxon>Gunneridae</taxon>
        <taxon>Pentapetalae</taxon>
        <taxon>rosids</taxon>
        <taxon>malvids</taxon>
        <taxon>Malvales</taxon>
        <taxon>Malvaceae</taxon>
        <taxon>Malvoideae</taxon>
        <taxon>Gossypium</taxon>
    </lineage>
</organism>
<feature type="compositionally biased region" description="Basic and acidic residues" evidence="1">
    <location>
        <begin position="1273"/>
        <end position="1291"/>
    </location>
</feature>
<feature type="region of interest" description="Disordered" evidence="1">
    <location>
        <begin position="598"/>
        <end position="642"/>
    </location>
</feature>
<evidence type="ECO:0000313" key="2">
    <source>
        <dbReference type="EMBL" id="MBA0582530.1"/>
    </source>
</evidence>
<feature type="compositionally biased region" description="Polar residues" evidence="1">
    <location>
        <begin position="499"/>
        <end position="508"/>
    </location>
</feature>
<feature type="compositionally biased region" description="Polar residues" evidence="1">
    <location>
        <begin position="1378"/>
        <end position="1397"/>
    </location>
</feature>
<dbReference type="EMBL" id="JABEZZ010000003">
    <property type="protein sequence ID" value="MBA0582530.1"/>
    <property type="molecule type" value="Genomic_DNA"/>
</dbReference>
<dbReference type="PANTHER" id="PTHR33870:SF32">
    <property type="match status" value="1"/>
</dbReference>
<reference evidence="2 3" key="1">
    <citation type="journal article" date="2019" name="Genome Biol. Evol.">
        <title>Insights into the evolution of the New World diploid cottons (Gossypium, subgenus Houzingenia) based on genome sequencing.</title>
        <authorList>
            <person name="Grover C.E."/>
            <person name="Arick M.A. 2nd"/>
            <person name="Thrash A."/>
            <person name="Conover J.L."/>
            <person name="Sanders W.S."/>
            <person name="Peterson D.G."/>
            <person name="Frelichowski J.E."/>
            <person name="Scheffler J.A."/>
            <person name="Scheffler B.E."/>
            <person name="Wendel J.F."/>
        </authorList>
    </citation>
    <scope>NUCLEOTIDE SEQUENCE [LARGE SCALE GENOMIC DNA]</scope>
    <source>
        <strain evidence="2">8</strain>
        <tissue evidence="2">Leaf</tissue>
    </source>
</reference>
<gene>
    <name evidence="2" type="ORF">Gorai_024672</name>
</gene>
<feature type="compositionally biased region" description="Low complexity" evidence="1">
    <location>
        <begin position="400"/>
        <end position="417"/>
    </location>
</feature>